<evidence type="ECO:0000256" key="4">
    <source>
        <dbReference type="ARBA" id="ARBA00023186"/>
    </source>
</evidence>
<dbReference type="STRING" id="1050202.GCA_000384035_03231"/>
<reference evidence="5 6" key="1">
    <citation type="submission" date="2018-03" db="EMBL/GenBank/DDBJ databases">
        <title>Actinopolyspora mortivallis from Sahara, screening for active biomolecules.</title>
        <authorList>
            <person name="Selama O."/>
            <person name="Wellington E.M.H."/>
            <person name="Hacene H."/>
        </authorList>
    </citation>
    <scope>NUCLEOTIDE SEQUENCE [LARGE SCALE GENOMIC DNA]</scope>
    <source>
        <strain evidence="5 6">M5A</strain>
    </source>
</reference>
<sequence>MVETINLSLSAVGVLGAQLNLDVRQYPFEFPPTGGTPEERDELTRRVWAELESAGLASGGEPEPEVADALYLMCSSEVSVAAAGLLDIRGGLRLAARAVSTGEVGVVGVITAHGLRLDFMDPETLPEVCVRLLPRAPAGRGGPVRVPVEALRMRARNTGEDRDTGPTEPELLARAPKYRIGHFVVSGNEGEASRLPGIVWFDTEHGRYSMRRVDASEGEVLDCSPVDHRGLVAQLTDSLDRVRRN</sequence>
<gene>
    <name evidence="5" type="ORF">CEP50_09710</name>
</gene>
<dbReference type="Pfam" id="PF14011">
    <property type="entry name" value="ESX-1_EspG"/>
    <property type="match status" value="1"/>
</dbReference>
<protein>
    <submittedName>
        <fullName evidence="5">ESX secretion-associated protein EspG</fullName>
    </submittedName>
</protein>
<evidence type="ECO:0000256" key="1">
    <source>
        <dbReference type="ARBA" id="ARBA00004496"/>
    </source>
</evidence>
<dbReference type="AlphaFoldDB" id="A0A2T0GWU5"/>
<dbReference type="EMBL" id="PVSR01000012">
    <property type="protein sequence ID" value="PRW63586.1"/>
    <property type="molecule type" value="Genomic_DNA"/>
</dbReference>
<dbReference type="Proteomes" id="UP000239352">
    <property type="component" value="Unassembled WGS sequence"/>
</dbReference>
<comment type="similarity">
    <text evidence="2">Belongs to the EspG family.</text>
</comment>
<evidence type="ECO:0000256" key="3">
    <source>
        <dbReference type="ARBA" id="ARBA00022490"/>
    </source>
</evidence>
<dbReference type="InterPro" id="IPR025734">
    <property type="entry name" value="EspG"/>
</dbReference>
<evidence type="ECO:0000313" key="5">
    <source>
        <dbReference type="EMBL" id="PRW63586.1"/>
    </source>
</evidence>
<keyword evidence="6" id="KW-1185">Reference proteome</keyword>
<comment type="caution">
    <text evidence="5">The sequence shown here is derived from an EMBL/GenBank/DDBJ whole genome shotgun (WGS) entry which is preliminary data.</text>
</comment>
<evidence type="ECO:0000313" key="6">
    <source>
        <dbReference type="Proteomes" id="UP000239352"/>
    </source>
</evidence>
<organism evidence="5 6">
    <name type="scientific">Actinopolyspora mortivallis</name>
    <dbReference type="NCBI Taxonomy" id="33906"/>
    <lineage>
        <taxon>Bacteria</taxon>
        <taxon>Bacillati</taxon>
        <taxon>Actinomycetota</taxon>
        <taxon>Actinomycetes</taxon>
        <taxon>Actinopolysporales</taxon>
        <taxon>Actinopolysporaceae</taxon>
        <taxon>Actinopolyspora</taxon>
    </lineage>
</organism>
<dbReference type="RefSeq" id="WP_106113613.1">
    <property type="nucleotide sequence ID" value="NZ_PVSR01000012.1"/>
</dbReference>
<keyword evidence="3" id="KW-0963">Cytoplasm</keyword>
<evidence type="ECO:0000256" key="2">
    <source>
        <dbReference type="ARBA" id="ARBA00006411"/>
    </source>
</evidence>
<name>A0A2T0GWU5_ACTMO</name>
<keyword evidence="4" id="KW-0143">Chaperone</keyword>
<dbReference type="InParanoid" id="A0A2T0GWU5"/>
<accession>A0A2T0GWU5</accession>
<comment type="subcellular location">
    <subcellularLocation>
        <location evidence="1">Cytoplasm</location>
    </subcellularLocation>
</comment>
<proteinExistence type="inferred from homology"/>